<reference evidence="3" key="1">
    <citation type="submission" date="2023-08" db="EMBL/GenBank/DDBJ databases">
        <title>Draft sequence of the Babesia gibsoni genome.</title>
        <authorList>
            <person name="Yamagishi J.Y."/>
            <person name="Xuan X.X."/>
        </authorList>
    </citation>
    <scope>NUCLEOTIDE SEQUENCE</scope>
    <source>
        <strain evidence="3">Azabu</strain>
    </source>
</reference>
<accession>A0AAD8PEL7</accession>
<protein>
    <submittedName>
        <fullName evidence="3">Uncharacterized protein</fullName>
    </submittedName>
</protein>
<keyword evidence="4" id="KW-1185">Reference proteome</keyword>
<dbReference type="AlphaFoldDB" id="A0AAD8PEL7"/>
<evidence type="ECO:0000256" key="1">
    <source>
        <dbReference type="SAM" id="Phobius"/>
    </source>
</evidence>
<feature type="transmembrane region" description="Helical" evidence="1">
    <location>
        <begin position="674"/>
        <end position="700"/>
    </location>
</feature>
<dbReference type="Proteomes" id="UP001230268">
    <property type="component" value="Unassembled WGS sequence"/>
</dbReference>
<sequence>MGLAISFITCLVLGQVSLVESKYNKQRHLAAFTLSEDTGTTTLGRISSVNEDVYIAYYNDSASVYGKPGENVEANESCHFVVDNINPGLSILYMPRENWGISTKVDYYDKVGSTSAWCITLVTLFMAGKWRNSEQLGEYTAPLDTLYHRCVSLNYLWEVEPTEAYEDLIRNLPKGTTIEDIYLFERWSRRCPRPLYVDEKDVVARALECHSIHGKMPLSSPDISYRDCFLNDLLGFQWNPQSKRKVNPFSRNKRDPNEPKEWNYMYTPKLADISLSLNNSIVDFCRLLASRGATAKHREIAGFLDEHISSIRLHYAVGSISSRGGGRHANFSFVMSYEAPHPVKLSAFDYASSESTSPACSSAILGHIDPLMHGNNVFNRLEYSEMTGNGQHRSVRVSITLDSGVLRKLTAPGNRIYIKVIHMLDRSVYLDNDELNNFFKRVDSDKVDKIQTSKVTPLGAGIGGAELKTIRTPFINIEDPEMRSAPVIYHGYVALEPSSLTFAKIELHYRLLLHTRYMHMNEGLTPSLAALDVDNRLPGVGTWKYDVSILAEPQVYVLKTQPLLSPVTVPSHVTTYIAFLRGISFLNVASVGYTDNHRSHDSLKAAKRDTWHRIYFTDRPKSKKSMQLCNPERSGLALVTNTFSFSRCPFREGEDHKEQEQQTYITFTVPVGEFGGIFMVIFLTVMVMVVASTISLRLTYKTFLLIAKQKRE</sequence>
<gene>
    <name evidence="3" type="ORF">BgAZ_208060</name>
</gene>
<evidence type="ECO:0000313" key="4">
    <source>
        <dbReference type="Proteomes" id="UP001230268"/>
    </source>
</evidence>
<keyword evidence="1" id="KW-0812">Transmembrane</keyword>
<proteinExistence type="predicted"/>
<feature type="signal peptide" evidence="2">
    <location>
        <begin position="1"/>
        <end position="21"/>
    </location>
</feature>
<comment type="caution">
    <text evidence="3">The sequence shown here is derived from an EMBL/GenBank/DDBJ whole genome shotgun (WGS) entry which is preliminary data.</text>
</comment>
<feature type="chain" id="PRO_5041937519" evidence="2">
    <location>
        <begin position="22"/>
        <end position="712"/>
    </location>
</feature>
<keyword evidence="1" id="KW-1133">Transmembrane helix</keyword>
<evidence type="ECO:0000256" key="2">
    <source>
        <dbReference type="SAM" id="SignalP"/>
    </source>
</evidence>
<organism evidence="3 4">
    <name type="scientific">Babesia gibsoni</name>
    <dbReference type="NCBI Taxonomy" id="33632"/>
    <lineage>
        <taxon>Eukaryota</taxon>
        <taxon>Sar</taxon>
        <taxon>Alveolata</taxon>
        <taxon>Apicomplexa</taxon>
        <taxon>Aconoidasida</taxon>
        <taxon>Piroplasmida</taxon>
        <taxon>Babesiidae</taxon>
        <taxon>Babesia</taxon>
    </lineage>
</organism>
<name>A0AAD8PEL7_BABGI</name>
<keyword evidence="2" id="KW-0732">Signal</keyword>
<evidence type="ECO:0000313" key="3">
    <source>
        <dbReference type="EMBL" id="KAK1443930.1"/>
    </source>
</evidence>
<dbReference type="EMBL" id="JAVEPI010000002">
    <property type="protein sequence ID" value="KAK1443930.1"/>
    <property type="molecule type" value="Genomic_DNA"/>
</dbReference>
<keyword evidence="1" id="KW-0472">Membrane</keyword>